<dbReference type="GO" id="GO:0032543">
    <property type="term" value="P:mitochondrial translation"/>
    <property type="evidence" value="ECO:0007669"/>
    <property type="project" value="TreeGrafter"/>
</dbReference>
<dbReference type="Pfam" id="PF00133">
    <property type="entry name" value="tRNA-synt_1"/>
    <property type="match status" value="1"/>
</dbReference>
<keyword evidence="5 9" id="KW-0067">ATP-binding</keyword>
<dbReference type="InterPro" id="IPR002301">
    <property type="entry name" value="Ile-tRNA-ligase"/>
</dbReference>
<dbReference type="InParanoid" id="A0A2P6NAN9"/>
<comment type="similarity">
    <text evidence="1 9">Belongs to the class-I aminoacyl-tRNA synthetase family.</text>
</comment>
<evidence type="ECO:0000256" key="7">
    <source>
        <dbReference type="ARBA" id="ARBA00023146"/>
    </source>
</evidence>
<dbReference type="GO" id="GO:0000049">
    <property type="term" value="F:tRNA binding"/>
    <property type="evidence" value="ECO:0007669"/>
    <property type="project" value="InterPro"/>
</dbReference>
<dbReference type="HAMAP" id="MF_02002">
    <property type="entry name" value="Ile_tRNA_synth_type1"/>
    <property type="match status" value="1"/>
</dbReference>
<evidence type="ECO:0000256" key="5">
    <source>
        <dbReference type="ARBA" id="ARBA00022840"/>
    </source>
</evidence>
<dbReference type="GO" id="GO:0004822">
    <property type="term" value="F:isoleucine-tRNA ligase activity"/>
    <property type="evidence" value="ECO:0007669"/>
    <property type="project" value="UniProtKB-EC"/>
</dbReference>
<evidence type="ECO:0000259" key="11">
    <source>
        <dbReference type="Pfam" id="PF08264"/>
    </source>
</evidence>
<dbReference type="Gene3D" id="1.10.10.830">
    <property type="entry name" value="Ile-tRNA synthetase CP2 domain-like"/>
    <property type="match status" value="1"/>
</dbReference>
<keyword evidence="4 9" id="KW-0547">Nucleotide-binding</keyword>
<accession>A0A2P6NAN9</accession>
<proteinExistence type="inferred from homology"/>
<evidence type="ECO:0000256" key="8">
    <source>
        <dbReference type="ARBA" id="ARBA00032665"/>
    </source>
</evidence>
<dbReference type="GO" id="GO:0005524">
    <property type="term" value="F:ATP binding"/>
    <property type="evidence" value="ECO:0007669"/>
    <property type="project" value="UniProtKB-KW"/>
</dbReference>
<evidence type="ECO:0000256" key="2">
    <source>
        <dbReference type="ARBA" id="ARBA00013165"/>
    </source>
</evidence>
<dbReference type="InterPro" id="IPR001412">
    <property type="entry name" value="aa-tRNA-synth_I_CS"/>
</dbReference>
<comment type="caution">
    <text evidence="12">The sequence shown here is derived from an EMBL/GenBank/DDBJ whole genome shotgun (WGS) entry which is preliminary data.</text>
</comment>
<dbReference type="GO" id="GO:0005739">
    <property type="term" value="C:mitochondrion"/>
    <property type="evidence" value="ECO:0007669"/>
    <property type="project" value="TreeGrafter"/>
</dbReference>
<dbReference type="InterPro" id="IPR009080">
    <property type="entry name" value="tRNAsynth_Ia_anticodon-bd"/>
</dbReference>
<dbReference type="STRING" id="1890364.A0A2P6NAN9"/>
<keyword evidence="3 9" id="KW-0436">Ligase</keyword>
<evidence type="ECO:0000313" key="12">
    <source>
        <dbReference type="EMBL" id="PRP81016.1"/>
    </source>
</evidence>
<dbReference type="PROSITE" id="PS00178">
    <property type="entry name" value="AA_TRNA_LIGASE_I"/>
    <property type="match status" value="1"/>
</dbReference>
<dbReference type="FunFam" id="3.40.50.620:FF:000152">
    <property type="entry name" value="Isoleucine--tRNA ligase"/>
    <property type="match status" value="1"/>
</dbReference>
<evidence type="ECO:0000256" key="3">
    <source>
        <dbReference type="ARBA" id="ARBA00022598"/>
    </source>
</evidence>
<dbReference type="EMBL" id="MDYQ01000132">
    <property type="protein sequence ID" value="PRP81016.1"/>
    <property type="molecule type" value="Genomic_DNA"/>
</dbReference>
<dbReference type="PRINTS" id="PR00984">
    <property type="entry name" value="TRNASYNTHILE"/>
</dbReference>
<dbReference type="GO" id="GO:0002161">
    <property type="term" value="F:aminoacyl-tRNA deacylase activity"/>
    <property type="evidence" value="ECO:0007669"/>
    <property type="project" value="InterPro"/>
</dbReference>
<evidence type="ECO:0000256" key="4">
    <source>
        <dbReference type="ARBA" id="ARBA00022741"/>
    </source>
</evidence>
<protein>
    <recommendedName>
        <fullName evidence="2">isoleucine--tRNA ligase</fullName>
        <ecNumber evidence="2">6.1.1.5</ecNumber>
    </recommendedName>
    <alternativeName>
        <fullName evidence="8">Isoleucyl-tRNA synthetase</fullName>
    </alternativeName>
</protein>
<evidence type="ECO:0000256" key="6">
    <source>
        <dbReference type="ARBA" id="ARBA00022917"/>
    </source>
</evidence>
<keyword evidence="13" id="KW-1185">Reference proteome</keyword>
<dbReference type="AlphaFoldDB" id="A0A2P6NAN9"/>
<evidence type="ECO:0000256" key="1">
    <source>
        <dbReference type="ARBA" id="ARBA00005594"/>
    </source>
</evidence>
<keyword evidence="7 9" id="KW-0030">Aminoacyl-tRNA synthetase</keyword>
<dbReference type="OrthoDB" id="10264412at2759"/>
<name>A0A2P6NAN9_9EUKA</name>
<dbReference type="SUPFAM" id="SSF52374">
    <property type="entry name" value="Nucleotidylyl transferase"/>
    <property type="match status" value="1"/>
</dbReference>
<dbReference type="Pfam" id="PF08264">
    <property type="entry name" value="Anticodon_1"/>
    <property type="match status" value="1"/>
</dbReference>
<feature type="domain" description="Aminoacyl-tRNA synthetase class Ia" evidence="10">
    <location>
        <begin position="66"/>
        <end position="669"/>
    </location>
</feature>
<evidence type="ECO:0000313" key="13">
    <source>
        <dbReference type="Proteomes" id="UP000241769"/>
    </source>
</evidence>
<dbReference type="CDD" id="cd07960">
    <property type="entry name" value="Anticodon_Ia_Ile_BEm"/>
    <property type="match status" value="1"/>
</dbReference>
<evidence type="ECO:0000259" key="10">
    <source>
        <dbReference type="Pfam" id="PF00133"/>
    </source>
</evidence>
<dbReference type="Gene3D" id="3.90.740.10">
    <property type="entry name" value="Valyl/Leucyl/Isoleucyl-tRNA synthetase, editing domain"/>
    <property type="match status" value="1"/>
</dbReference>
<dbReference type="GO" id="GO:0006428">
    <property type="term" value="P:isoleucyl-tRNA aminoacylation"/>
    <property type="evidence" value="ECO:0007669"/>
    <property type="project" value="InterPro"/>
</dbReference>
<evidence type="ECO:0000256" key="9">
    <source>
        <dbReference type="RuleBase" id="RU363035"/>
    </source>
</evidence>
<dbReference type="InterPro" id="IPR013155">
    <property type="entry name" value="M/V/L/I-tRNA-synth_anticd-bd"/>
</dbReference>
<dbReference type="SUPFAM" id="SSF47323">
    <property type="entry name" value="Anticodon-binding domain of a subclass of class I aminoacyl-tRNA synthetases"/>
    <property type="match status" value="1"/>
</dbReference>
<feature type="domain" description="Methionyl/Valyl/Leucyl/Isoleucyl-tRNA synthetase anticodon-binding" evidence="11">
    <location>
        <begin position="713"/>
        <end position="858"/>
    </location>
</feature>
<dbReference type="NCBIfam" id="TIGR00392">
    <property type="entry name" value="ileS"/>
    <property type="match status" value="1"/>
</dbReference>
<organism evidence="12 13">
    <name type="scientific">Planoprotostelium fungivorum</name>
    <dbReference type="NCBI Taxonomy" id="1890364"/>
    <lineage>
        <taxon>Eukaryota</taxon>
        <taxon>Amoebozoa</taxon>
        <taxon>Evosea</taxon>
        <taxon>Variosea</taxon>
        <taxon>Cavosteliida</taxon>
        <taxon>Cavosteliaceae</taxon>
        <taxon>Planoprotostelium</taxon>
    </lineage>
</organism>
<dbReference type="Gene3D" id="3.40.50.620">
    <property type="entry name" value="HUPs"/>
    <property type="match status" value="2"/>
</dbReference>
<dbReference type="SUPFAM" id="SSF50677">
    <property type="entry name" value="ValRS/IleRS/LeuRS editing domain"/>
    <property type="match status" value="1"/>
</dbReference>
<gene>
    <name evidence="12" type="ORF">PROFUN_11168</name>
</gene>
<dbReference type="Proteomes" id="UP000241769">
    <property type="component" value="Unassembled WGS sequence"/>
</dbReference>
<dbReference type="InterPro" id="IPR023585">
    <property type="entry name" value="Ile-tRNA-ligase_type1"/>
</dbReference>
<dbReference type="InterPro" id="IPR002300">
    <property type="entry name" value="aa-tRNA-synth_Ia"/>
</dbReference>
<dbReference type="InterPro" id="IPR050081">
    <property type="entry name" value="Ile-tRNA_ligase"/>
</dbReference>
<dbReference type="Gene3D" id="1.10.730.20">
    <property type="match status" value="1"/>
</dbReference>
<dbReference type="EC" id="6.1.1.5" evidence="2"/>
<dbReference type="InterPro" id="IPR033708">
    <property type="entry name" value="Anticodon_Ile_BEm"/>
</dbReference>
<dbReference type="PANTHER" id="PTHR42765">
    <property type="entry name" value="SOLEUCYL-TRNA SYNTHETASE"/>
    <property type="match status" value="1"/>
</dbReference>
<dbReference type="PANTHER" id="PTHR42765:SF1">
    <property type="entry name" value="ISOLEUCINE--TRNA LIGASE, MITOCHONDRIAL"/>
    <property type="match status" value="1"/>
</dbReference>
<keyword evidence="6 9" id="KW-0648">Protein biosynthesis</keyword>
<dbReference type="InterPro" id="IPR009008">
    <property type="entry name" value="Val/Leu/Ile-tRNA-synth_edit"/>
</dbReference>
<sequence>MLRVSAALIKPRLAPRCHPITLCRYNRAPSAKGMADKSSLNLPKTELTMYTKKMTTEEIVAQSSYVYQWQSENLPSSSTFVMHDGPPYANGNVHIGHAMNKILKDITNRYQVLRGRRVSYIPGWDCHGLPIELKAIQNQETGRNMKPEDIRKKAREFAEGEVEKQKNSFKNFGVMGDWNNPYLTMDPKYEAMQLDVFKKMFSRGMIYRGKKPVWWSPSSRTALAEAELEYPDDHVSTSVYVAFPITKMTGELSEKLKEVKNVHAVIWTTTPWTLPANQAISVNPTLQYTVVRRGGNSDVHYLIADDRLDHMMKVMDDELITVASLYGDELRGCEYVNPTPLTEKKAHPFLMGGHVTATSGTGLVHTAPGHGMDDFVVWRENGFRDIRCPVDNTGRYTPDVGNEELIGLEVQRAGNEKIIDMLRQVKSDGSDSGVLLKVEPCHHKYPYDWRTKKPVIVRTTHQWFASLKEIQADAFSIIRDVTMVPSVSKAKLESMVTGRDDWCISRQRVWGVPIPTFYHLVRTHGTDCWWNMSVRELLPPKYRDQADQWKKGFDTMDVWFDSGSSWHAVLTERGLSVPADLYLEGNDQHRGWFQSSLLTAVSVVGKTPYKTVVTHGFTLDEKGRKMSKSEGNTVDPMTVISGGKNMPAYGVDVLRLWVGSCDFSKDVEVGPNILEKVAESLRKIRISSRFCVANLYDFHVDHMVPIDRLRPLDRYILHRAASLSKAITGFYDNYQYYRVYRELTDFCVVDLSTFYFHVNKDPLYVEAFDSHARRCIQTTLHHINEFITKAIAPIACHLAEEVYQFSGKVQGKSVFQNGWFKPEMNEWTDDHLAREWAAIRVVIDVVNMKIETLRTEGSTFSKSDADVSIYLPPGQLCDILSSFEPTQLSDLFVVSRAAVHLIHSTKGLPPTVEAQKHAAEAASLKDFVSGDFYVVTSCSSDHKCIRCRKRVARSEVEPCDRCVSIMTSLKTAPRVLYGSNCSETLFLRSNERRLILQKGGNLTSFRYIAIVTAQFTVDYRDDRHRPSNCSLALFRPPPSASMQQLYVRERVTALNDIAARLTQS</sequence>
<reference evidence="12 13" key="1">
    <citation type="journal article" date="2018" name="Genome Biol. Evol.">
        <title>Multiple Roots of Fruiting Body Formation in Amoebozoa.</title>
        <authorList>
            <person name="Hillmann F."/>
            <person name="Forbes G."/>
            <person name="Novohradska S."/>
            <person name="Ferling I."/>
            <person name="Riege K."/>
            <person name="Groth M."/>
            <person name="Westermann M."/>
            <person name="Marz M."/>
            <person name="Spaller T."/>
            <person name="Winckler T."/>
            <person name="Schaap P."/>
            <person name="Glockner G."/>
        </authorList>
    </citation>
    <scope>NUCLEOTIDE SEQUENCE [LARGE SCALE GENOMIC DNA]</scope>
    <source>
        <strain evidence="12 13">Jena</strain>
    </source>
</reference>
<dbReference type="InterPro" id="IPR014729">
    <property type="entry name" value="Rossmann-like_a/b/a_fold"/>
</dbReference>
<dbReference type="FunCoup" id="A0A2P6NAN9">
    <property type="interactions" value="574"/>
</dbReference>